<dbReference type="AlphaFoldDB" id="A0A1Y2LF31"/>
<organism evidence="2 3">
    <name type="scientific">Thalassospira alkalitolerans</name>
    <dbReference type="NCBI Taxonomy" id="1293890"/>
    <lineage>
        <taxon>Bacteria</taxon>
        <taxon>Pseudomonadati</taxon>
        <taxon>Pseudomonadota</taxon>
        <taxon>Alphaproteobacteria</taxon>
        <taxon>Rhodospirillales</taxon>
        <taxon>Thalassospiraceae</taxon>
        <taxon>Thalassospira</taxon>
    </lineage>
</organism>
<accession>A0A1Y2LF31</accession>
<dbReference type="RefSeq" id="WP_085616306.1">
    <property type="nucleotide sequence ID" value="NZ_JFKB01000002.1"/>
</dbReference>
<reference evidence="2 3" key="1">
    <citation type="submission" date="2014-03" db="EMBL/GenBank/DDBJ databases">
        <title>The draft genome sequence of Thalassospira alkalitolerans JCM 18968.</title>
        <authorList>
            <person name="Lai Q."/>
            <person name="Shao Z."/>
        </authorList>
    </citation>
    <scope>NUCLEOTIDE SEQUENCE [LARGE SCALE GENOMIC DNA]</scope>
    <source>
        <strain evidence="2 3">JCM 18968</strain>
    </source>
</reference>
<dbReference type="InterPro" id="IPR013320">
    <property type="entry name" value="ConA-like_dom_sf"/>
</dbReference>
<gene>
    <name evidence="2" type="ORF">TALK_04615</name>
</gene>
<dbReference type="OrthoDB" id="5449044at2"/>
<sequence>MGLLRDPATHANFFVDYDNTRSPTTEVYISGVRIETTGDLGSHILAISNTVRHRIGEFSGTASAPDHKLFAILAEFMFFDCDRPAVSDIGLTDVLRVNAYGQWVHKAFAHKGDGADAYGANGFHLDFADPLDLGKDTSGNGNHFTAVGLTVDQQVIDTPTNNFCVLNPLVPSGSSSLSSGNLRVTSSGVGGTYGTLRVSRGVYKIEACFNTALDFSHIGWQDAANGRILGGTGMVNTYLRSDGDVFIDGVVVANVGQIAAGSYIGVRLDLDAGTVSYFRNGDPLSGPHAISSARGWTPMVTVGPSSGVTIDLNCGQKPFVYDIAPDALAVCTANGACPAILKPDDYFTTRLVGDSNPLPWNALTGKTLAVTKDRNSATGWRVNDTVRGDGKAWACDVGGAEINEGATGVTWTADGPVYGSAAEYQGNRITWFWRASPKAGFDIVGPINHVTGSQTPFTQLSGGVIEYAWLVPLDGGDCRVYHHALPAGAYYTLNSEPGSAVDAGWFSSTASALTIGAQMPTGRYVAYVWRSVPQFSDFGVMPSNGTVDGPFWSMDFLPRVAMLRNYTTGGNTYDHFVWGHGENTNPATQYLMTNLPDTERQSAILDLVTNGIKVRTNTPTVNPAGSALIPYAAWAQTPGKFARVR</sequence>
<dbReference type="SUPFAM" id="SSF49899">
    <property type="entry name" value="Concanavalin A-like lectins/glucanases"/>
    <property type="match status" value="1"/>
</dbReference>
<dbReference type="Proteomes" id="UP000193396">
    <property type="component" value="Unassembled WGS sequence"/>
</dbReference>
<dbReference type="InterPro" id="IPR043136">
    <property type="entry name" value="B30.2/SPRY_sf"/>
</dbReference>
<proteinExistence type="predicted"/>
<evidence type="ECO:0000313" key="3">
    <source>
        <dbReference type="Proteomes" id="UP000193396"/>
    </source>
</evidence>
<keyword evidence="3" id="KW-1185">Reference proteome</keyword>
<dbReference type="InterPro" id="IPR001870">
    <property type="entry name" value="B30.2/SPRY"/>
</dbReference>
<dbReference type="Gene3D" id="2.60.120.920">
    <property type="match status" value="1"/>
</dbReference>
<evidence type="ECO:0000313" key="2">
    <source>
        <dbReference type="EMBL" id="OSQ49611.1"/>
    </source>
</evidence>
<dbReference type="InterPro" id="IPR055906">
    <property type="entry name" value="DUF7483"/>
</dbReference>
<comment type="caution">
    <text evidence="2">The sequence shown here is derived from an EMBL/GenBank/DDBJ whole genome shotgun (WGS) entry which is preliminary data.</text>
</comment>
<evidence type="ECO:0000259" key="1">
    <source>
        <dbReference type="PROSITE" id="PS50188"/>
    </source>
</evidence>
<name>A0A1Y2LF31_9PROT</name>
<dbReference type="PROSITE" id="PS50188">
    <property type="entry name" value="B302_SPRY"/>
    <property type="match status" value="1"/>
</dbReference>
<dbReference type="EMBL" id="JFKB01000002">
    <property type="protein sequence ID" value="OSQ49611.1"/>
    <property type="molecule type" value="Genomic_DNA"/>
</dbReference>
<dbReference type="STRING" id="1293890.TALK_04615"/>
<dbReference type="Pfam" id="PF24299">
    <property type="entry name" value="DUF7483"/>
    <property type="match status" value="1"/>
</dbReference>
<feature type="domain" description="B30.2/SPRY" evidence="1">
    <location>
        <begin position="129"/>
        <end position="319"/>
    </location>
</feature>
<protein>
    <recommendedName>
        <fullName evidence="1">B30.2/SPRY domain-containing protein</fullName>
    </recommendedName>
</protein>